<protein>
    <submittedName>
        <fullName evidence="2">Uncharacterized protein</fullName>
    </submittedName>
</protein>
<dbReference type="EMBL" id="FMAW01000003">
    <property type="protein sequence ID" value="SCB83949.1"/>
    <property type="molecule type" value="Genomic_DNA"/>
</dbReference>
<reference evidence="3 4" key="1">
    <citation type="submission" date="2016-08" db="EMBL/GenBank/DDBJ databases">
        <authorList>
            <person name="Varghese N."/>
            <person name="Submissions Spin"/>
        </authorList>
    </citation>
    <scope>NUCLEOTIDE SEQUENCE [LARGE SCALE GENOMIC DNA]</scope>
    <source>
        <strain evidence="3 4">R-53116</strain>
    </source>
</reference>
<evidence type="ECO:0000313" key="3">
    <source>
        <dbReference type="EMBL" id="SCB83949.1"/>
    </source>
</evidence>
<reference evidence="2 5" key="2">
    <citation type="submission" date="2020-04" db="EMBL/GenBank/DDBJ databases">
        <title>MicrobeNet Type strains.</title>
        <authorList>
            <person name="Nicholson A.C."/>
        </authorList>
    </citation>
    <scope>NUCLEOTIDE SEQUENCE [LARGE SCALE GENOMIC DNA]</scope>
    <source>
        <strain evidence="2 5">CCUG 33494</strain>
    </source>
</reference>
<dbReference type="EMBL" id="JAAXPM010000002">
    <property type="protein sequence ID" value="NKY66480.1"/>
    <property type="molecule type" value="Genomic_DNA"/>
</dbReference>
<dbReference type="Proteomes" id="UP000182448">
    <property type="component" value="Unassembled WGS sequence"/>
</dbReference>
<name>A0A4Y4G537_WEIHE</name>
<sequence length="204" mass="22678">MTQLTNIKGKLVQVAQGNGLYILTIDPAQAAAGLLELPVTAEQYHSLFPAGDPVLNEEYEVTIQQDAQHMTLVNVFPVDAEVVPADLVPTLTTTQNMELQGEHFMDTQKQAAALEKRLNEIRQDDSLMQDIKAELDQEAEQRRANIKARQQGQGIEQLFTAEELAQLQQKQQQQAKTETISLSEQTRVAKQDDDDLPLGGDDEV</sequence>
<evidence type="ECO:0000313" key="4">
    <source>
        <dbReference type="Proteomes" id="UP000182448"/>
    </source>
</evidence>
<evidence type="ECO:0000256" key="1">
    <source>
        <dbReference type="SAM" id="MobiDB-lite"/>
    </source>
</evidence>
<dbReference type="GeneID" id="72423565"/>
<dbReference type="RefSeq" id="WP_074427015.1">
    <property type="nucleotide sequence ID" value="NZ_BJEG01000018.1"/>
</dbReference>
<evidence type="ECO:0000313" key="5">
    <source>
        <dbReference type="Proteomes" id="UP000585749"/>
    </source>
</evidence>
<proteinExistence type="predicted"/>
<accession>A0A4Y4G537</accession>
<gene>
    <name evidence="3" type="ORF">GA0061075_103148</name>
    <name evidence="2" type="ORF">HF960_02025</name>
</gene>
<feature type="compositionally biased region" description="Acidic residues" evidence="1">
    <location>
        <begin position="192"/>
        <end position="204"/>
    </location>
</feature>
<dbReference type="OrthoDB" id="2145960at2"/>
<dbReference type="AlphaFoldDB" id="A0A4Y4G537"/>
<evidence type="ECO:0000313" key="2">
    <source>
        <dbReference type="EMBL" id="NKY66480.1"/>
    </source>
</evidence>
<feature type="region of interest" description="Disordered" evidence="1">
    <location>
        <begin position="176"/>
        <end position="204"/>
    </location>
</feature>
<dbReference type="Proteomes" id="UP000585749">
    <property type="component" value="Unassembled WGS sequence"/>
</dbReference>
<keyword evidence="4" id="KW-1185">Reference proteome</keyword>
<organism evidence="2 5">
    <name type="scientific">Weissella hellenica</name>
    <dbReference type="NCBI Taxonomy" id="46256"/>
    <lineage>
        <taxon>Bacteria</taxon>
        <taxon>Bacillati</taxon>
        <taxon>Bacillota</taxon>
        <taxon>Bacilli</taxon>
        <taxon>Lactobacillales</taxon>
        <taxon>Lactobacillaceae</taxon>
        <taxon>Weissella</taxon>
    </lineage>
</organism>
<comment type="caution">
    <text evidence="2">The sequence shown here is derived from an EMBL/GenBank/DDBJ whole genome shotgun (WGS) entry which is preliminary data.</text>
</comment>